<name>A0A8X6NNM7_NEPPI</name>
<keyword evidence="2" id="KW-1185">Reference proteome</keyword>
<protein>
    <submittedName>
        <fullName evidence="1">Uncharacterized protein</fullName>
    </submittedName>
</protein>
<reference evidence="1" key="1">
    <citation type="submission" date="2020-08" db="EMBL/GenBank/DDBJ databases">
        <title>Multicomponent nature underlies the extraordinary mechanical properties of spider dragline silk.</title>
        <authorList>
            <person name="Kono N."/>
            <person name="Nakamura H."/>
            <person name="Mori M."/>
            <person name="Yoshida Y."/>
            <person name="Ohtoshi R."/>
            <person name="Malay A.D."/>
            <person name="Moran D.A.P."/>
            <person name="Tomita M."/>
            <person name="Numata K."/>
            <person name="Arakawa K."/>
        </authorList>
    </citation>
    <scope>NUCLEOTIDE SEQUENCE</scope>
</reference>
<dbReference type="Proteomes" id="UP000887013">
    <property type="component" value="Unassembled WGS sequence"/>
</dbReference>
<proteinExistence type="predicted"/>
<evidence type="ECO:0000313" key="1">
    <source>
        <dbReference type="EMBL" id="GFT26011.1"/>
    </source>
</evidence>
<accession>A0A8X6NNM7</accession>
<evidence type="ECO:0000313" key="2">
    <source>
        <dbReference type="Proteomes" id="UP000887013"/>
    </source>
</evidence>
<dbReference type="EMBL" id="BMAW01106771">
    <property type="protein sequence ID" value="GFT26011.1"/>
    <property type="molecule type" value="Genomic_DNA"/>
</dbReference>
<organism evidence="1 2">
    <name type="scientific">Nephila pilipes</name>
    <name type="common">Giant wood spider</name>
    <name type="synonym">Nephila maculata</name>
    <dbReference type="NCBI Taxonomy" id="299642"/>
    <lineage>
        <taxon>Eukaryota</taxon>
        <taxon>Metazoa</taxon>
        <taxon>Ecdysozoa</taxon>
        <taxon>Arthropoda</taxon>
        <taxon>Chelicerata</taxon>
        <taxon>Arachnida</taxon>
        <taxon>Araneae</taxon>
        <taxon>Araneomorphae</taxon>
        <taxon>Entelegynae</taxon>
        <taxon>Araneoidea</taxon>
        <taxon>Nephilidae</taxon>
        <taxon>Nephila</taxon>
    </lineage>
</organism>
<dbReference type="AlphaFoldDB" id="A0A8X6NNM7"/>
<comment type="caution">
    <text evidence="1">The sequence shown here is derived from an EMBL/GenBank/DDBJ whole genome shotgun (WGS) entry which is preliminary data.</text>
</comment>
<sequence>MNSVQDLLQFILRHDYVVVFGNLGRYPRVLFEALAADNQLNVAIQSQYYLCPSTPDERIRVVKPNHVQPCDLFVVLEPTPYQLLEKPAQATRMVVFTSHFTYNTRPENVWTFVSFFHTLNVTEMSRHTQELLSRQDHSIQTSSISQVHVDAVHTVTLYGRGDGTLSTPDTYVLIDLTKYSSPFHMFLAVWDSFDYMLSNKNFIKGWMICFPQKNGRQAFDQFIQNCLDKLFCKTFEHGNVTSIGNILSLFPFYKLGCIRPIFPISKHIFGGVEYVAPNTLTDACKAATMYNLEHWVGNIYRIKD</sequence>
<dbReference type="OrthoDB" id="6418278at2759"/>
<gene>
    <name evidence="1" type="primary">AVEN_261818_1</name>
    <name evidence="1" type="ORF">NPIL_16911</name>
</gene>